<proteinExistence type="predicted"/>
<evidence type="ECO:0000313" key="2">
    <source>
        <dbReference type="EMBL" id="BAJ01857.1"/>
    </source>
</evidence>
<gene>
    <name evidence="2" type="ordered locus">SVI_1886</name>
</gene>
<dbReference type="AlphaFoldDB" id="D4ZJK8"/>
<keyword evidence="1" id="KW-1133">Transmembrane helix</keyword>
<dbReference type="Proteomes" id="UP000002350">
    <property type="component" value="Chromosome"/>
</dbReference>
<feature type="transmembrane region" description="Helical" evidence="1">
    <location>
        <begin position="12"/>
        <end position="31"/>
    </location>
</feature>
<dbReference type="HOGENOM" id="CLU_3391323_0_0_6"/>
<sequence>MSQSKKAFHLKGFFYGTSILLMSIMPTLTQYL</sequence>
<organism evidence="2 3">
    <name type="scientific">Shewanella violacea (strain JCM 10179 / CIP 106290 / LMG 19151 / DSS12)</name>
    <dbReference type="NCBI Taxonomy" id="637905"/>
    <lineage>
        <taxon>Bacteria</taxon>
        <taxon>Pseudomonadati</taxon>
        <taxon>Pseudomonadota</taxon>
        <taxon>Gammaproteobacteria</taxon>
        <taxon>Alteromonadales</taxon>
        <taxon>Shewanellaceae</taxon>
        <taxon>Shewanella</taxon>
    </lineage>
</organism>
<dbReference type="EMBL" id="AP011177">
    <property type="protein sequence ID" value="BAJ01857.1"/>
    <property type="molecule type" value="Genomic_DNA"/>
</dbReference>
<dbReference type="KEGG" id="svo:SVI_1886"/>
<evidence type="ECO:0000256" key="1">
    <source>
        <dbReference type="SAM" id="Phobius"/>
    </source>
</evidence>
<keyword evidence="1" id="KW-0812">Transmembrane</keyword>
<evidence type="ECO:0000313" key="3">
    <source>
        <dbReference type="Proteomes" id="UP000002350"/>
    </source>
</evidence>
<keyword evidence="3" id="KW-1185">Reference proteome</keyword>
<keyword evidence="1" id="KW-0472">Membrane</keyword>
<name>D4ZJK8_SHEVD</name>
<protein>
    <submittedName>
        <fullName evidence="2">Uncharacterized protein</fullName>
    </submittedName>
</protein>
<accession>D4ZJK8</accession>
<reference evidence="3" key="1">
    <citation type="journal article" date="2010" name="Mol. Biosyst.">
        <title>Complete genome sequence and comparative analysis of Shewanella violacea, a psychrophilic and piezophilic bacterium from deep sea floor sediments.</title>
        <authorList>
            <person name="Aono E."/>
            <person name="Baba T."/>
            <person name="Ara T."/>
            <person name="Nishi T."/>
            <person name="Nakamichi T."/>
            <person name="Inamoto E."/>
            <person name="Toyonaga H."/>
            <person name="Hasegawa M."/>
            <person name="Takai Y."/>
            <person name="Okumura Y."/>
            <person name="Baba M."/>
            <person name="Tomita M."/>
            <person name="Kato C."/>
            <person name="Oshima T."/>
            <person name="Nakasone K."/>
            <person name="Mori H."/>
        </authorList>
    </citation>
    <scope>NUCLEOTIDE SEQUENCE [LARGE SCALE GENOMIC DNA]</scope>
    <source>
        <strain evidence="3">JCM 10179 / CIP 106290 / LMG 19151 / DSS12</strain>
    </source>
</reference>